<gene>
    <name evidence="12" type="primary">asnB</name>
    <name evidence="12" type="ORF">L0Y14_06060</name>
</gene>
<keyword evidence="12" id="KW-0436">Ligase</keyword>
<comment type="catalytic activity">
    <reaction evidence="7">
        <text>L-aspartate + L-glutamine + ATP + H2O = L-asparagine + L-glutamate + AMP + diphosphate + H(+)</text>
        <dbReference type="Rhea" id="RHEA:12228"/>
        <dbReference type="ChEBI" id="CHEBI:15377"/>
        <dbReference type="ChEBI" id="CHEBI:15378"/>
        <dbReference type="ChEBI" id="CHEBI:29985"/>
        <dbReference type="ChEBI" id="CHEBI:29991"/>
        <dbReference type="ChEBI" id="CHEBI:30616"/>
        <dbReference type="ChEBI" id="CHEBI:33019"/>
        <dbReference type="ChEBI" id="CHEBI:58048"/>
        <dbReference type="ChEBI" id="CHEBI:58359"/>
        <dbReference type="ChEBI" id="CHEBI:456215"/>
        <dbReference type="EC" id="6.3.5.4"/>
    </reaction>
</comment>
<keyword evidence="4 9" id="KW-0547">Nucleotide-binding</keyword>
<reference evidence="12" key="1">
    <citation type="journal article" date="2022" name="Mol. Ecol. Resour.">
        <title>The complete and closed genome of the facultative generalist Candidatus Endoriftia persephone from deep-sea hydrothermal vents.</title>
        <authorList>
            <person name="de Oliveira A.L."/>
            <person name="Srivastava A."/>
            <person name="Espada-Hinojosa S."/>
            <person name="Bright M."/>
        </authorList>
    </citation>
    <scope>NUCLEOTIDE SEQUENCE</scope>
    <source>
        <strain evidence="12">Tica-EPR-9o50.N</strain>
    </source>
</reference>
<evidence type="ECO:0000256" key="4">
    <source>
        <dbReference type="ARBA" id="ARBA00022741"/>
    </source>
</evidence>
<keyword evidence="5 9" id="KW-0067">ATP-binding</keyword>
<sequence>MCGYAGIIWKNGKTPEEVSSFLTCMDTMLHHRGPDDGGSYVGKGFAVAHRRLSIIDIGHGHQPMLSNDGRVGIAYNGEIYNFIEIKNELEQQGHKFQTDCDTEVFLALFMQEGEASFEKLDGMFTAFIWDFRASSDGRFYLVRDHLGVKPLYLYEDEKRFVFSSELLPLLKIDGLDLSPDANGLASYLTYRYTQAPYTLFKNIRRVEAGNYIKIYQGRNSTWRFWDLPLNENSCELSADEAAVELKRLLRESVKQKQMSDVPVGLLLSGGLDSSAIASLCADIGVSLTSFNIGFPDLNEFSYSQAVSERFSLPHFAIETSPEEIAARFERVVTAMDEPIADPACFPLHILCDYIKEQVTVVLSGEGSDEMLGGYQQYKHVLGAPPSSQRKEFNHFLDFSWYFRQRAARVIQGVPPSRLCLQRIYFEERSLLSGMLAYDLKTWLPENLMAKADKILMSHSLEGRFPFLSPKIIEFVSGLPDDYKLDSNDGKIVLRRAFERDLPKEVLTRPKMGFSVPVGDLVLEMRDRLYDLLDSGRNGVFSNLLDCNAIREDFDDHFSGRNEQPLWLWTLFVILQWQDIAFAN</sequence>
<dbReference type="GO" id="GO:0005524">
    <property type="term" value="F:ATP binding"/>
    <property type="evidence" value="ECO:0007669"/>
    <property type="project" value="UniProtKB-KW"/>
</dbReference>
<keyword evidence="8" id="KW-0061">Asparagine biosynthesis</keyword>
<dbReference type="GO" id="GO:0004066">
    <property type="term" value="F:asparagine synthase (glutamine-hydrolyzing) activity"/>
    <property type="evidence" value="ECO:0007669"/>
    <property type="project" value="UniProtKB-EC"/>
</dbReference>
<dbReference type="InterPro" id="IPR014729">
    <property type="entry name" value="Rossmann-like_a/b/a_fold"/>
</dbReference>
<dbReference type="NCBIfam" id="TIGR01536">
    <property type="entry name" value="asn_synth_AEB"/>
    <property type="match status" value="1"/>
</dbReference>
<feature type="active site" description="For GATase activity" evidence="8">
    <location>
        <position position="2"/>
    </location>
</feature>
<comment type="similarity">
    <text evidence="2">Belongs to the asparagine synthetase family.</text>
</comment>
<dbReference type="InterPro" id="IPR017932">
    <property type="entry name" value="GATase_2_dom"/>
</dbReference>
<organism evidence="12 13">
    <name type="scientific">Candidatus Endoriftia persephonae</name>
    <dbReference type="NCBI Taxonomy" id="393765"/>
    <lineage>
        <taxon>Bacteria</taxon>
        <taxon>Pseudomonadati</taxon>
        <taxon>Pseudomonadota</taxon>
        <taxon>Gammaproteobacteria</taxon>
        <taxon>Chromatiales</taxon>
        <taxon>Sedimenticolaceae</taxon>
        <taxon>Candidatus Endoriftia</taxon>
    </lineage>
</organism>
<dbReference type="InterPro" id="IPR029055">
    <property type="entry name" value="Ntn_hydrolases_N"/>
</dbReference>
<dbReference type="InterPro" id="IPR001962">
    <property type="entry name" value="Asn_synthase"/>
</dbReference>
<dbReference type="Gene3D" id="3.60.20.10">
    <property type="entry name" value="Glutamine Phosphoribosylpyrophosphate, subunit 1, domain 1"/>
    <property type="match status" value="1"/>
</dbReference>
<dbReference type="AlphaFoldDB" id="A0A9J7A1B3"/>
<dbReference type="PIRSF" id="PIRSF001589">
    <property type="entry name" value="Asn_synthetase_glu-h"/>
    <property type="match status" value="1"/>
</dbReference>
<name>A0A9J7A1B3_9GAMM</name>
<dbReference type="Pfam" id="PF13537">
    <property type="entry name" value="GATase_7"/>
    <property type="match status" value="1"/>
</dbReference>
<feature type="binding site" evidence="9">
    <location>
        <position position="292"/>
    </location>
    <ligand>
        <name>ATP</name>
        <dbReference type="ChEBI" id="CHEBI:30616"/>
    </ligand>
</feature>
<evidence type="ECO:0000259" key="11">
    <source>
        <dbReference type="PROSITE" id="PS51278"/>
    </source>
</evidence>
<evidence type="ECO:0000256" key="8">
    <source>
        <dbReference type="PIRSR" id="PIRSR001589-1"/>
    </source>
</evidence>
<evidence type="ECO:0000256" key="10">
    <source>
        <dbReference type="PIRSR" id="PIRSR001589-3"/>
    </source>
</evidence>
<dbReference type="CDD" id="cd00712">
    <property type="entry name" value="AsnB"/>
    <property type="match status" value="1"/>
</dbReference>
<dbReference type="Proteomes" id="UP001056649">
    <property type="component" value="Chromosome"/>
</dbReference>
<comment type="pathway">
    <text evidence="1">Amino-acid biosynthesis; L-asparagine biosynthesis; L-asparagine from L-aspartate (L-Gln route): step 1/1.</text>
</comment>
<evidence type="ECO:0000256" key="3">
    <source>
        <dbReference type="ARBA" id="ARBA00012737"/>
    </source>
</evidence>
<dbReference type="GO" id="GO:0005829">
    <property type="term" value="C:cytosol"/>
    <property type="evidence" value="ECO:0007669"/>
    <property type="project" value="TreeGrafter"/>
</dbReference>
<dbReference type="PANTHER" id="PTHR43284:SF1">
    <property type="entry name" value="ASPARAGINE SYNTHETASE"/>
    <property type="match status" value="1"/>
</dbReference>
<keyword evidence="13" id="KW-1185">Reference proteome</keyword>
<dbReference type="SUPFAM" id="SSF52402">
    <property type="entry name" value="Adenine nucleotide alpha hydrolases-like"/>
    <property type="match status" value="1"/>
</dbReference>
<feature type="binding site" evidence="9">
    <location>
        <begin position="363"/>
        <end position="364"/>
    </location>
    <ligand>
        <name>ATP</name>
        <dbReference type="ChEBI" id="CHEBI:30616"/>
    </ligand>
</feature>
<dbReference type="SUPFAM" id="SSF56235">
    <property type="entry name" value="N-terminal nucleophile aminohydrolases (Ntn hydrolases)"/>
    <property type="match status" value="1"/>
</dbReference>
<evidence type="ECO:0000256" key="5">
    <source>
        <dbReference type="ARBA" id="ARBA00022840"/>
    </source>
</evidence>
<evidence type="ECO:0000256" key="9">
    <source>
        <dbReference type="PIRSR" id="PIRSR001589-2"/>
    </source>
</evidence>
<dbReference type="GO" id="GO:0006529">
    <property type="term" value="P:asparagine biosynthetic process"/>
    <property type="evidence" value="ECO:0007669"/>
    <property type="project" value="UniProtKB-KW"/>
</dbReference>
<dbReference type="EC" id="6.3.5.4" evidence="3"/>
<evidence type="ECO:0000256" key="7">
    <source>
        <dbReference type="ARBA" id="ARBA00048741"/>
    </source>
</evidence>
<evidence type="ECO:0000256" key="6">
    <source>
        <dbReference type="ARBA" id="ARBA00022962"/>
    </source>
</evidence>
<evidence type="ECO:0000313" key="12">
    <source>
        <dbReference type="EMBL" id="USF88794.1"/>
    </source>
</evidence>
<evidence type="ECO:0000256" key="2">
    <source>
        <dbReference type="ARBA" id="ARBA00005752"/>
    </source>
</evidence>
<keyword evidence="6 8" id="KW-0315">Glutamine amidotransferase</keyword>
<dbReference type="InterPro" id="IPR033738">
    <property type="entry name" value="AsnB_N"/>
</dbReference>
<dbReference type="PANTHER" id="PTHR43284">
    <property type="entry name" value="ASPARAGINE SYNTHETASE (GLUTAMINE-HYDROLYZING)"/>
    <property type="match status" value="1"/>
</dbReference>
<evidence type="ECO:0000256" key="1">
    <source>
        <dbReference type="ARBA" id="ARBA00005187"/>
    </source>
</evidence>
<dbReference type="EMBL" id="CP090569">
    <property type="protein sequence ID" value="USF88794.1"/>
    <property type="molecule type" value="Genomic_DNA"/>
</dbReference>
<feature type="binding site" evidence="9">
    <location>
        <position position="101"/>
    </location>
    <ligand>
        <name>L-glutamine</name>
        <dbReference type="ChEBI" id="CHEBI:58359"/>
    </ligand>
</feature>
<dbReference type="InterPro" id="IPR051786">
    <property type="entry name" value="ASN_synthetase/amidase"/>
</dbReference>
<protein>
    <recommendedName>
        <fullName evidence="3">asparagine synthase (glutamine-hydrolyzing)</fullName>
        <ecNumber evidence="3">6.3.5.4</ecNumber>
    </recommendedName>
</protein>
<dbReference type="Pfam" id="PF00733">
    <property type="entry name" value="Asn_synthase"/>
    <property type="match status" value="1"/>
</dbReference>
<dbReference type="InterPro" id="IPR006426">
    <property type="entry name" value="Asn_synth_AEB"/>
</dbReference>
<dbReference type="CDD" id="cd01991">
    <property type="entry name" value="Asn_synthase_B_C"/>
    <property type="match status" value="1"/>
</dbReference>
<keyword evidence="8" id="KW-0028">Amino-acid biosynthesis</keyword>
<evidence type="ECO:0000313" key="13">
    <source>
        <dbReference type="Proteomes" id="UP001056649"/>
    </source>
</evidence>
<feature type="binding site" evidence="9">
    <location>
        <position position="266"/>
    </location>
    <ligand>
        <name>ATP</name>
        <dbReference type="ChEBI" id="CHEBI:30616"/>
    </ligand>
</feature>
<proteinExistence type="inferred from homology"/>
<feature type="domain" description="Glutamine amidotransferase type-2" evidence="11">
    <location>
        <begin position="2"/>
        <end position="217"/>
    </location>
</feature>
<dbReference type="KEGG" id="eps:L0Y14_06060"/>
<dbReference type="Gene3D" id="3.40.50.620">
    <property type="entry name" value="HUPs"/>
    <property type="match status" value="1"/>
</dbReference>
<accession>A0A9J7A1B3</accession>
<feature type="site" description="Important for beta-aspartyl-AMP intermediate formation" evidence="10">
    <location>
        <position position="365"/>
    </location>
</feature>
<dbReference type="RefSeq" id="WP_006473999.1">
    <property type="nucleotide sequence ID" value="NZ_CP090569.1"/>
</dbReference>
<dbReference type="PROSITE" id="PS51278">
    <property type="entry name" value="GATASE_TYPE_2"/>
    <property type="match status" value="1"/>
</dbReference>